<feature type="domain" description="Hint" evidence="1">
    <location>
        <begin position="10"/>
        <end position="120"/>
    </location>
</feature>
<sequence>AGTSLTNIPPGCFAGEDQIIILNHGFQKFSNISNKGNGEFILSLSSPNYEENQTLLYSRLKSWIHFDPMARVSFLFVQLEDSHFLHITADHLIYKSGYNDSMNLTRAANVRVGDHLYVRYGDSLRKREILEATKQRCAANFSHGVGGPFTNVSSVKPQSPITIGSTHFCCVVTYNIPPTGLMIQPIHGSRKQLFLFSPGRDEMVTPTPILASSGTAPAPPRMPYNT</sequence>
<keyword evidence="2" id="KW-1185">Reference proteome</keyword>
<dbReference type="Pfam" id="PF01079">
    <property type="entry name" value="Hint"/>
    <property type="match status" value="1"/>
</dbReference>
<name>A0A915JU11_ROMCU</name>
<protein>
    <submittedName>
        <fullName evidence="3">Hint domain-containing protein</fullName>
    </submittedName>
</protein>
<dbReference type="InterPro" id="IPR003587">
    <property type="entry name" value="Hint_dom_N"/>
</dbReference>
<dbReference type="AlphaFoldDB" id="A0A915JU11"/>
<evidence type="ECO:0000313" key="3">
    <source>
        <dbReference type="WBParaSite" id="nRc.2.0.1.t29840-RA"/>
    </source>
</evidence>
<organism evidence="2 3">
    <name type="scientific">Romanomermis culicivorax</name>
    <name type="common">Nematode worm</name>
    <dbReference type="NCBI Taxonomy" id="13658"/>
    <lineage>
        <taxon>Eukaryota</taxon>
        <taxon>Metazoa</taxon>
        <taxon>Ecdysozoa</taxon>
        <taxon>Nematoda</taxon>
        <taxon>Enoplea</taxon>
        <taxon>Dorylaimia</taxon>
        <taxon>Mermithida</taxon>
        <taxon>Mermithoidea</taxon>
        <taxon>Mermithidae</taxon>
        <taxon>Romanomermis</taxon>
    </lineage>
</organism>
<evidence type="ECO:0000259" key="1">
    <source>
        <dbReference type="SMART" id="SM00306"/>
    </source>
</evidence>
<dbReference type="SUPFAM" id="SSF51294">
    <property type="entry name" value="Hedgehog/intein (Hint) domain"/>
    <property type="match status" value="1"/>
</dbReference>
<dbReference type="WBParaSite" id="nRc.2.0.1.t29840-RA">
    <property type="protein sequence ID" value="nRc.2.0.1.t29840-RA"/>
    <property type="gene ID" value="nRc.2.0.1.g29840"/>
</dbReference>
<dbReference type="Proteomes" id="UP000887565">
    <property type="component" value="Unplaced"/>
</dbReference>
<dbReference type="SMART" id="SM00306">
    <property type="entry name" value="HintN"/>
    <property type="match status" value="1"/>
</dbReference>
<evidence type="ECO:0000313" key="2">
    <source>
        <dbReference type="Proteomes" id="UP000887565"/>
    </source>
</evidence>
<proteinExistence type="predicted"/>
<dbReference type="GO" id="GO:0016540">
    <property type="term" value="P:protein autoprocessing"/>
    <property type="evidence" value="ECO:0007669"/>
    <property type="project" value="InterPro"/>
</dbReference>
<dbReference type="Gene3D" id="2.170.16.10">
    <property type="entry name" value="Hedgehog/Intein (Hint) domain"/>
    <property type="match status" value="1"/>
</dbReference>
<dbReference type="InterPro" id="IPR001767">
    <property type="entry name" value="Hedgehog_Hint"/>
</dbReference>
<dbReference type="InterPro" id="IPR036844">
    <property type="entry name" value="Hint_dom_sf"/>
</dbReference>
<dbReference type="CDD" id="cd00081">
    <property type="entry name" value="Hint"/>
    <property type="match status" value="1"/>
</dbReference>
<reference evidence="3" key="1">
    <citation type="submission" date="2022-11" db="UniProtKB">
        <authorList>
            <consortium name="WormBaseParasite"/>
        </authorList>
    </citation>
    <scope>IDENTIFICATION</scope>
</reference>
<accession>A0A915JU11</accession>